<feature type="compositionally biased region" description="Basic and acidic residues" evidence="1">
    <location>
        <begin position="115"/>
        <end position="127"/>
    </location>
</feature>
<reference evidence="2 3" key="1">
    <citation type="journal article" date="2005" name="Science">
        <title>The genome of the basidiomycetous yeast and human pathogen Cryptococcus neoformans.</title>
        <authorList>
            <person name="Loftus B.J."/>
            <person name="Fung E."/>
            <person name="Roncaglia P."/>
            <person name="Rowley D."/>
            <person name="Amedeo P."/>
            <person name="Bruno D."/>
            <person name="Vamathevan J."/>
            <person name="Miranda M."/>
            <person name="Anderson I.J."/>
            <person name="Fraser J.A."/>
            <person name="Allen J.E."/>
            <person name="Bosdet I.E."/>
            <person name="Brent M.R."/>
            <person name="Chiu R."/>
            <person name="Doering T.L."/>
            <person name="Donlin M.J."/>
            <person name="D'Souza C.A."/>
            <person name="Fox D.S."/>
            <person name="Grinberg V."/>
            <person name="Fu J."/>
            <person name="Fukushima M."/>
            <person name="Haas B.J."/>
            <person name="Huang J.C."/>
            <person name="Janbon G."/>
            <person name="Jones S.J."/>
            <person name="Koo H.L."/>
            <person name="Krzywinski M.I."/>
            <person name="Kwon-Chung J.K."/>
            <person name="Lengeler K.B."/>
            <person name="Maiti R."/>
            <person name="Marra M.A."/>
            <person name="Marra R.E."/>
            <person name="Mathewson C.A."/>
            <person name="Mitchell T.G."/>
            <person name="Pertea M."/>
            <person name="Riggs F.R."/>
            <person name="Salzberg S.L."/>
            <person name="Schein J.E."/>
            <person name="Shvartsbeyn A."/>
            <person name="Shin H."/>
            <person name="Shumway M."/>
            <person name="Specht C.A."/>
            <person name="Suh B.B."/>
            <person name="Tenney A."/>
            <person name="Utterback T.R."/>
            <person name="Wickes B.L."/>
            <person name="Wortman J.R."/>
            <person name="Wye N.H."/>
            <person name="Kronstad J.W."/>
            <person name="Lodge J.K."/>
            <person name="Heitman J."/>
            <person name="Davis R.W."/>
            <person name="Fraser C.M."/>
            <person name="Hyman R.W."/>
        </authorList>
    </citation>
    <scope>NUCLEOTIDE SEQUENCE [LARGE SCALE GENOMIC DNA]</scope>
    <source>
        <strain evidence="3">JEC21 / ATCC MYA-565</strain>
    </source>
</reference>
<keyword evidence="3" id="KW-1185">Reference proteome</keyword>
<evidence type="ECO:0000313" key="3">
    <source>
        <dbReference type="Proteomes" id="UP000002149"/>
    </source>
</evidence>
<gene>
    <name evidence="2" type="ordered locus">CNF04035</name>
</gene>
<evidence type="ECO:0000256" key="1">
    <source>
        <dbReference type="SAM" id="MobiDB-lite"/>
    </source>
</evidence>
<sequence length="141" mass="16204">MGSQSSKPPYEPAPLDSKAPTPVQKPQPIPPKKRKKAKPRNYDKELYILASYRPPSYSPPESTLTKPMGWENTNLLPSERLRRQLEEMEGEIMAKRRMKEYQARIGPGNGRQKAVRKEERAKKRDDNNELPGYDVAITKQT</sequence>
<feature type="region of interest" description="Disordered" evidence="1">
    <location>
        <begin position="100"/>
        <end position="141"/>
    </location>
</feature>
<proteinExistence type="predicted"/>
<dbReference type="EMBL" id="AE017346">
    <property type="protein sequence ID" value="ALO69004.1"/>
    <property type="molecule type" value="Genomic_DNA"/>
</dbReference>
<protein>
    <submittedName>
        <fullName evidence="2">tRNA-Lys</fullName>
    </submittedName>
</protein>
<feature type="region of interest" description="Disordered" evidence="1">
    <location>
        <begin position="1"/>
        <end position="43"/>
    </location>
</feature>
<dbReference type="PaxDb" id="214684-A0A0S2M5N8"/>
<evidence type="ECO:0000313" key="2">
    <source>
        <dbReference type="EMBL" id="ALO69004.1"/>
    </source>
</evidence>
<dbReference type="VEuPathDB" id="FungiDB:CNF04035"/>
<dbReference type="KEGG" id="cne:CNF04035"/>
<accession>A0A0S2M5N8</accession>
<feature type="compositionally biased region" description="Low complexity" evidence="1">
    <location>
        <begin position="52"/>
        <end position="62"/>
    </location>
</feature>
<name>A0A0S2M5N8_CRYD1</name>
<dbReference type="AlphaFoldDB" id="A0A0S2M5N8"/>
<feature type="region of interest" description="Disordered" evidence="1">
    <location>
        <begin position="52"/>
        <end position="71"/>
    </location>
</feature>
<dbReference type="InParanoid" id="A0A0S2M5N8"/>
<dbReference type="GeneID" id="36392917"/>
<dbReference type="OrthoDB" id="10465759at2759"/>
<dbReference type="RefSeq" id="XP_024514514.1">
    <property type="nucleotide sequence ID" value="XM_024658588.1"/>
</dbReference>
<dbReference type="Proteomes" id="UP000002149">
    <property type="component" value="Chromosome 6"/>
</dbReference>
<organism evidence="2 3">
    <name type="scientific">Cryptococcus deneoformans (strain JEC21 / ATCC MYA-565)</name>
    <name type="common">Cryptococcus neoformans var. neoformans serotype D</name>
    <dbReference type="NCBI Taxonomy" id="214684"/>
    <lineage>
        <taxon>Eukaryota</taxon>
        <taxon>Fungi</taxon>
        <taxon>Dikarya</taxon>
        <taxon>Basidiomycota</taxon>
        <taxon>Agaricomycotina</taxon>
        <taxon>Tremellomycetes</taxon>
        <taxon>Tremellales</taxon>
        <taxon>Cryptococcaceae</taxon>
        <taxon>Cryptococcus</taxon>
        <taxon>Cryptococcus neoformans species complex</taxon>
    </lineage>
</organism>